<feature type="transmembrane region" description="Helical" evidence="2">
    <location>
        <begin position="25"/>
        <end position="45"/>
    </location>
</feature>
<dbReference type="InParanoid" id="A0A316W8K5"/>
<feature type="transmembrane region" description="Helical" evidence="2">
    <location>
        <begin position="238"/>
        <end position="263"/>
    </location>
</feature>
<feature type="transmembrane region" description="Helical" evidence="2">
    <location>
        <begin position="205"/>
        <end position="226"/>
    </location>
</feature>
<evidence type="ECO:0000256" key="2">
    <source>
        <dbReference type="SAM" id="Phobius"/>
    </source>
</evidence>
<evidence type="ECO:0000313" key="3">
    <source>
        <dbReference type="EMBL" id="PWN45091.1"/>
    </source>
</evidence>
<dbReference type="RefSeq" id="XP_025372251.1">
    <property type="nucleotide sequence ID" value="XM_025515102.1"/>
</dbReference>
<feature type="transmembrane region" description="Helical" evidence="2">
    <location>
        <begin position="54"/>
        <end position="72"/>
    </location>
</feature>
<gene>
    <name evidence="3" type="ORF">IE81DRAFT_328356</name>
</gene>
<dbReference type="OrthoDB" id="2548432at2759"/>
<feature type="region of interest" description="Disordered" evidence="1">
    <location>
        <begin position="314"/>
        <end position="338"/>
    </location>
</feature>
<dbReference type="Proteomes" id="UP000245783">
    <property type="component" value="Unassembled WGS sequence"/>
</dbReference>
<keyword evidence="2" id="KW-0472">Membrane</keyword>
<feature type="region of interest" description="Disordered" evidence="1">
    <location>
        <begin position="367"/>
        <end position="392"/>
    </location>
</feature>
<keyword evidence="2" id="KW-1133">Transmembrane helix</keyword>
<keyword evidence="4" id="KW-1185">Reference proteome</keyword>
<sequence length="392" mass="43609">MPITSTPEGYLDTAVKLTQFNARQAIFMAFWTGFMGLFATAFVLLSTPAQRRRPLFSIQCILLILTLIYNGIDLAYTYLYTANFIEQLGQNRSQPTPWPEAEPTIEIMSHLLPFLIDLTLIIKVAAFYPKRIYYVAWRRLLPIAPLIVVALARLATMIYSVQQWYLGYVTLDEKVGVETSDDNPLWIAELRATRNATKAALAETILQIVFCAYASGILLYKAVTFLKHAERSPALKRSIVFLVEAILMSFLPPLIVQIISIGLTASTSSNTSISFAAAYCRALNVYLSMIFSILATSWSTIRLAIIGRIGTERSGGMHPKHSPNQAVASPEGRPGSRQKGADQFLFTSMLGSIADKSTDSEQMEVLRTDIFESPTGWTQETDRSSGKEHAKI</sequence>
<keyword evidence="2" id="KW-0812">Transmembrane</keyword>
<protein>
    <recommendedName>
        <fullName evidence="5">G-protein coupled receptors family 1 profile domain-containing protein</fullName>
    </recommendedName>
</protein>
<evidence type="ECO:0000256" key="1">
    <source>
        <dbReference type="SAM" id="MobiDB-lite"/>
    </source>
</evidence>
<feature type="transmembrane region" description="Helical" evidence="2">
    <location>
        <begin position="283"/>
        <end position="305"/>
    </location>
</feature>
<feature type="transmembrane region" description="Helical" evidence="2">
    <location>
        <begin position="107"/>
        <end position="128"/>
    </location>
</feature>
<evidence type="ECO:0008006" key="5">
    <source>
        <dbReference type="Google" id="ProtNLM"/>
    </source>
</evidence>
<feature type="transmembrane region" description="Helical" evidence="2">
    <location>
        <begin position="140"/>
        <end position="161"/>
    </location>
</feature>
<name>A0A316W8K5_9BASI</name>
<reference evidence="3 4" key="1">
    <citation type="journal article" date="2018" name="Mol. Biol. Evol.">
        <title>Broad Genomic Sampling Reveals a Smut Pathogenic Ancestry of the Fungal Clade Ustilaginomycotina.</title>
        <authorList>
            <person name="Kijpornyongpan T."/>
            <person name="Mondo S.J."/>
            <person name="Barry K."/>
            <person name="Sandor L."/>
            <person name="Lee J."/>
            <person name="Lipzen A."/>
            <person name="Pangilinan J."/>
            <person name="LaButti K."/>
            <person name="Hainaut M."/>
            <person name="Henrissat B."/>
            <person name="Grigoriev I.V."/>
            <person name="Spatafora J.W."/>
            <person name="Aime M.C."/>
        </authorList>
    </citation>
    <scope>NUCLEOTIDE SEQUENCE [LARGE SCALE GENOMIC DNA]</scope>
    <source>
        <strain evidence="3 4">MCA 4658</strain>
    </source>
</reference>
<dbReference type="EMBL" id="KZ819357">
    <property type="protein sequence ID" value="PWN45091.1"/>
    <property type="molecule type" value="Genomic_DNA"/>
</dbReference>
<evidence type="ECO:0000313" key="4">
    <source>
        <dbReference type="Proteomes" id="UP000245783"/>
    </source>
</evidence>
<organism evidence="3 4">
    <name type="scientific">Ceraceosorus guamensis</name>
    <dbReference type="NCBI Taxonomy" id="1522189"/>
    <lineage>
        <taxon>Eukaryota</taxon>
        <taxon>Fungi</taxon>
        <taxon>Dikarya</taxon>
        <taxon>Basidiomycota</taxon>
        <taxon>Ustilaginomycotina</taxon>
        <taxon>Exobasidiomycetes</taxon>
        <taxon>Ceraceosorales</taxon>
        <taxon>Ceraceosoraceae</taxon>
        <taxon>Ceraceosorus</taxon>
    </lineage>
</organism>
<proteinExistence type="predicted"/>
<accession>A0A316W8K5</accession>
<dbReference type="AlphaFoldDB" id="A0A316W8K5"/>
<feature type="compositionally biased region" description="Basic and acidic residues" evidence="1">
    <location>
        <begin position="380"/>
        <end position="392"/>
    </location>
</feature>
<dbReference type="GeneID" id="37036972"/>